<proteinExistence type="predicted"/>
<gene>
    <name evidence="2" type="ORF">GCM10017557_67370</name>
</gene>
<evidence type="ECO:0000256" key="1">
    <source>
        <dbReference type="SAM" id="SignalP"/>
    </source>
</evidence>
<accession>A0A7G1P905</accession>
<dbReference type="OrthoDB" id="4337457at2"/>
<protein>
    <recommendedName>
        <fullName evidence="4">Secreted protein</fullName>
    </recommendedName>
</protein>
<reference evidence="2 3" key="1">
    <citation type="journal article" date="2014" name="Int. J. Syst. Evol. Microbiol.">
        <title>Complete genome sequence of Corynebacterium casei LMG S-19264T (=DSM 44701T), isolated from a smear-ripened cheese.</title>
        <authorList>
            <consortium name="US DOE Joint Genome Institute (JGI-PGF)"/>
            <person name="Walter F."/>
            <person name="Albersmeier A."/>
            <person name="Kalinowski J."/>
            <person name="Ruckert C."/>
        </authorList>
    </citation>
    <scope>NUCLEOTIDE SEQUENCE [LARGE SCALE GENOMIC DNA]</scope>
    <source>
        <strain evidence="2 3">JCM 4677</strain>
    </source>
</reference>
<dbReference type="EMBL" id="AP023440">
    <property type="protein sequence ID" value="BCL31878.1"/>
    <property type="molecule type" value="Genomic_DNA"/>
</dbReference>
<keyword evidence="3" id="KW-1185">Reference proteome</keyword>
<dbReference type="KEGG" id="sgm:GCM10017557_67370"/>
<keyword evidence="1" id="KW-0732">Signal</keyword>
<feature type="chain" id="PRO_5028894509" description="Secreted protein" evidence="1">
    <location>
        <begin position="29"/>
        <end position="145"/>
    </location>
</feature>
<evidence type="ECO:0008006" key="4">
    <source>
        <dbReference type="Google" id="ProtNLM"/>
    </source>
</evidence>
<organism evidence="2 3">
    <name type="scientific">Streptomyces aurantiacus</name>
    <dbReference type="NCBI Taxonomy" id="47760"/>
    <lineage>
        <taxon>Bacteria</taxon>
        <taxon>Bacillati</taxon>
        <taxon>Actinomycetota</taxon>
        <taxon>Actinomycetes</taxon>
        <taxon>Kitasatosporales</taxon>
        <taxon>Streptomycetaceae</taxon>
        <taxon>Streptomyces</taxon>
        <taxon>Streptomyces aurantiacus group</taxon>
    </lineage>
</organism>
<name>A0A7G1P905_9ACTN</name>
<evidence type="ECO:0000313" key="3">
    <source>
        <dbReference type="Proteomes" id="UP000516444"/>
    </source>
</evidence>
<dbReference type="AlphaFoldDB" id="A0A7G1P905"/>
<dbReference type="RefSeq" id="WP_055513798.1">
    <property type="nucleotide sequence ID" value="NZ_AP023440.1"/>
</dbReference>
<evidence type="ECO:0000313" key="2">
    <source>
        <dbReference type="EMBL" id="BCL31878.1"/>
    </source>
</evidence>
<sequence length="145" mass="15250">MKRFLGGAATIAVCAGLFGVVGTGTAAAAPLDIDKYERGDPAYGHIIGSVSFYNRDVVVQGTVKSHTTGCAQALFEIYETPSSTPKVQTRTACGRGTGTSTDYNFTVDLGPGGAAFVTVTLQENTTGKWEQVPNGWQQLLNDARN</sequence>
<feature type="signal peptide" evidence="1">
    <location>
        <begin position="1"/>
        <end position="28"/>
    </location>
</feature>
<dbReference type="Proteomes" id="UP000516444">
    <property type="component" value="Chromosome"/>
</dbReference>